<keyword evidence="10" id="KW-1185">Reference proteome</keyword>
<reference evidence="11" key="1">
    <citation type="submission" date="2025-08" db="UniProtKB">
        <authorList>
            <consortium name="RefSeq"/>
        </authorList>
    </citation>
    <scope>IDENTIFICATION</scope>
</reference>
<feature type="region of interest" description="Disordered" evidence="9">
    <location>
        <begin position="1030"/>
        <end position="1057"/>
    </location>
</feature>
<dbReference type="KEGG" id="csyr:103272310"/>
<dbReference type="CTD" id="151246"/>
<dbReference type="GO" id="GO:0007059">
    <property type="term" value="P:chromosome segregation"/>
    <property type="evidence" value="ECO:0007669"/>
    <property type="project" value="UniProtKB-KW"/>
</dbReference>
<evidence type="ECO:0000256" key="6">
    <source>
        <dbReference type="ARBA" id="ARBA00023054"/>
    </source>
</evidence>
<keyword evidence="6" id="KW-0175">Coiled coil</keyword>
<comment type="subcellular location">
    <subcellularLocation>
        <location evidence="1">Chromosome</location>
        <location evidence="1">Centromere</location>
    </subcellularLocation>
</comment>
<evidence type="ECO:0000256" key="5">
    <source>
        <dbReference type="ARBA" id="ARBA00022829"/>
    </source>
</evidence>
<feature type="region of interest" description="Disordered" evidence="9">
    <location>
        <begin position="160"/>
        <end position="199"/>
    </location>
</feature>
<sequence length="1266" mass="145129">MQCPVTESGPLFTSGIKKHVKDKRISKTAKLNVSLASKIKTKILNNSSIFKISLKHNNRALAQALSREKENSQRITTEKMLLQKEVEKLNFENSFLRLKLNNLNKKLIETEAFMSNSLITAIEMSSLSEFHQSSFLLPGSKKKRVSKQCKLMRLPFARVPLTSNDDDDDDDKEKEKTQCDNNIKSKTSPDIPASVSTRQRLSTQSDLELLLLKENNQNVYGLDDSERISSNVDVLPKESHSHSDQSSKSSLMNEMKDALSISHRWERPSPSNVTERRKRGPSWDSNDLSADTPCVTLLDQQHISSSELNWNNEISDHSNKMNAEMQRNAQCLPEVSSKSASEPNAECVNQVQDNNDFQLQKTLYDADMDLTASEVSNIVIVSTGSKNKSNKKASEFGMKTFRKVKDSSSEKKREKSKRQFKNRSDVDIEEKIENGPERKSVVLNDKRDSEDPDFIFSTEQLTQVNLLKKITPHNGFHQDDRQNTQCNKKKRRTRVINEQEETYFSSQSSDKFQQESKFDMGQNPLTCNKSKALRQTFVIHKLEVDNLFSSQKDKVTISENLEMTNEFQTLDISTKDNGNLCDYETQNILDLKKYVADMQPAEQNESKINKPRKKGNRKTEIISGVNHMSEDNDKDVRASRKGNFVFQTQENKEIITGDLKNLKEFQIPTLFTGDNRYLYDDMTQNVLGLQKQITNAYPVQQSKSKVNKKLRQKVNRKTEIISEVNHLDNDKSVYCPVKDSSLFLTQKDKEIIPGNLEESSEFQTPVFSTSNSGNLCDYEVQNVLEMKKQVHDMQPAQENDSKVNKKLRRKTYQKTEIISESTQMYENDKGVCDPEKGNFFSLTQKEKETISENLQVTDQNEFQTADLPTEDNENLCDYEMQNILDLKKYVTDMKPSEQNESKINKKLRHKVNWNTTEVTSEMNQIYEDNDKDVHGQESYTRDLDFKMNKSKQRLECEGITSGHYMEINNNEKENCDHISHSCKLVKKHRKESSGKAKNVLTKGKNKSALQLTDSSQTFISLEADLKYITSEADSNPGNPTELHKTQKQSTTTLNKKRERDISFVEEIEEGECQVKKGNKMTSKSKKRKTFVDPSSESHETVERILDNDQGKSVEFEKADKENNLENEKMVKNKPDFYRKMFKSLSQIYSPTIQESSFDSVHEDAVPLCISSSKNLIMKENSALECSPAFQLSGDKHEKMNERKCQVNQRMQKSGTGGRPLQNLTNTSFVSKITAKSENMSEDLSLELTSRRRRCAPISLKEPSLRE</sequence>
<keyword evidence="8" id="KW-0137">Centromere</keyword>
<evidence type="ECO:0000256" key="3">
    <source>
        <dbReference type="ARBA" id="ARBA00022454"/>
    </source>
</evidence>
<dbReference type="GO" id="GO:0000776">
    <property type="term" value="C:kinetochore"/>
    <property type="evidence" value="ECO:0007669"/>
    <property type="project" value="TreeGrafter"/>
</dbReference>
<feature type="region of interest" description="Disordered" evidence="9">
    <location>
        <begin position="602"/>
        <end position="622"/>
    </location>
</feature>
<dbReference type="InterPro" id="IPR038889">
    <property type="entry name" value="Shugoshin1/2"/>
</dbReference>
<evidence type="ECO:0000313" key="10">
    <source>
        <dbReference type="Proteomes" id="UP000189704"/>
    </source>
</evidence>
<dbReference type="STRING" id="1868482.ENSTSYP00000033766"/>
<dbReference type="AlphaFoldDB" id="A0A1U7URN9"/>
<gene>
    <name evidence="11" type="primary">SGO2</name>
</gene>
<comment type="similarity">
    <text evidence="2">Belongs to the shugoshin family.</text>
</comment>
<evidence type="ECO:0000313" key="11">
    <source>
        <dbReference type="RefSeq" id="XP_008067992.1"/>
    </source>
</evidence>
<keyword evidence="3" id="KW-0158">Chromosome</keyword>
<evidence type="ECO:0000256" key="9">
    <source>
        <dbReference type="SAM" id="MobiDB-lite"/>
    </source>
</evidence>
<evidence type="ECO:0000256" key="4">
    <source>
        <dbReference type="ARBA" id="ARBA00022618"/>
    </source>
</evidence>
<protein>
    <submittedName>
        <fullName evidence="11">Shugoshin 2</fullName>
    </submittedName>
</protein>
<keyword evidence="7" id="KW-0131">Cell cycle</keyword>
<feature type="region of interest" description="Disordered" evidence="9">
    <location>
        <begin position="232"/>
        <end position="287"/>
    </location>
</feature>
<evidence type="ECO:0000256" key="1">
    <source>
        <dbReference type="ARBA" id="ARBA00004584"/>
    </source>
</evidence>
<feature type="compositionally biased region" description="Basic and acidic residues" evidence="9">
    <location>
        <begin position="403"/>
        <end position="413"/>
    </location>
</feature>
<keyword evidence="5" id="KW-0159">Chromosome partition</keyword>
<feature type="compositionally biased region" description="Polar residues" evidence="9">
    <location>
        <begin position="179"/>
        <end position="199"/>
    </location>
</feature>
<dbReference type="PANTHER" id="PTHR21577:SF3">
    <property type="entry name" value="SHUGOSHIN 1-RELATED"/>
    <property type="match status" value="1"/>
</dbReference>
<dbReference type="GO" id="GO:0051177">
    <property type="term" value="P:meiotic sister chromatid cohesion"/>
    <property type="evidence" value="ECO:0007669"/>
    <property type="project" value="TreeGrafter"/>
</dbReference>
<proteinExistence type="inferred from homology"/>
<feature type="compositionally biased region" description="Basic and acidic residues" evidence="9">
    <location>
        <begin position="235"/>
        <end position="245"/>
    </location>
</feature>
<dbReference type="PANTHER" id="PTHR21577">
    <property type="entry name" value="SHUGOSHIN"/>
    <property type="match status" value="1"/>
</dbReference>
<feature type="compositionally biased region" description="Basic and acidic residues" evidence="9">
    <location>
        <begin position="422"/>
        <end position="433"/>
    </location>
</feature>
<dbReference type="RefSeq" id="XP_008067992.1">
    <property type="nucleotide sequence ID" value="XM_008069801.1"/>
</dbReference>
<evidence type="ECO:0000256" key="2">
    <source>
        <dbReference type="ARBA" id="ARBA00010845"/>
    </source>
</evidence>
<name>A0A1U7URN9_CARSF</name>
<dbReference type="GeneID" id="103272310"/>
<organism evidence="10 11">
    <name type="scientific">Carlito syrichta</name>
    <name type="common">Philippine tarsier</name>
    <name type="synonym">Tarsius syrichta</name>
    <dbReference type="NCBI Taxonomy" id="1868482"/>
    <lineage>
        <taxon>Eukaryota</taxon>
        <taxon>Metazoa</taxon>
        <taxon>Chordata</taxon>
        <taxon>Craniata</taxon>
        <taxon>Vertebrata</taxon>
        <taxon>Euteleostomi</taxon>
        <taxon>Mammalia</taxon>
        <taxon>Eutheria</taxon>
        <taxon>Euarchontoglires</taxon>
        <taxon>Primates</taxon>
        <taxon>Haplorrhini</taxon>
        <taxon>Tarsiiformes</taxon>
        <taxon>Tarsiidae</taxon>
        <taxon>Carlito</taxon>
    </lineage>
</organism>
<evidence type="ECO:0000256" key="7">
    <source>
        <dbReference type="ARBA" id="ARBA00023306"/>
    </source>
</evidence>
<dbReference type="GO" id="GO:0051301">
    <property type="term" value="P:cell division"/>
    <property type="evidence" value="ECO:0007669"/>
    <property type="project" value="UniProtKB-KW"/>
</dbReference>
<dbReference type="Proteomes" id="UP000189704">
    <property type="component" value="Unplaced"/>
</dbReference>
<feature type="region of interest" description="Disordered" evidence="9">
    <location>
        <begin position="402"/>
        <end position="433"/>
    </location>
</feature>
<keyword evidence="4" id="KW-0132">Cell division</keyword>
<accession>A0A1U7URN9</accession>
<evidence type="ECO:0000256" key="8">
    <source>
        <dbReference type="ARBA" id="ARBA00023328"/>
    </source>
</evidence>
<dbReference type="OrthoDB" id="5990092at2759"/>